<evidence type="ECO:0000256" key="5">
    <source>
        <dbReference type="ARBA" id="ARBA00022989"/>
    </source>
</evidence>
<feature type="transmembrane region" description="Helical" evidence="9">
    <location>
        <begin position="643"/>
        <end position="667"/>
    </location>
</feature>
<dbReference type="Gene3D" id="3.40.190.10">
    <property type="entry name" value="Periplasmic binding protein-like II"/>
    <property type="match status" value="1"/>
</dbReference>
<dbReference type="PANTHER" id="PTHR42643">
    <property type="entry name" value="IONOTROPIC RECEPTOR 20A-RELATED"/>
    <property type="match status" value="1"/>
</dbReference>
<keyword evidence="12" id="KW-1185">Reference proteome</keyword>
<evidence type="ECO:0000256" key="1">
    <source>
        <dbReference type="ARBA" id="ARBA00004651"/>
    </source>
</evidence>
<organism evidence="11 12">
    <name type="scientific">Rhynchophorus ferrugineus</name>
    <name type="common">Red palm weevil</name>
    <name type="synonym">Curculio ferrugineus</name>
    <dbReference type="NCBI Taxonomy" id="354439"/>
    <lineage>
        <taxon>Eukaryota</taxon>
        <taxon>Metazoa</taxon>
        <taxon>Ecdysozoa</taxon>
        <taxon>Arthropoda</taxon>
        <taxon>Hexapoda</taxon>
        <taxon>Insecta</taxon>
        <taxon>Pterygota</taxon>
        <taxon>Neoptera</taxon>
        <taxon>Endopterygota</taxon>
        <taxon>Coleoptera</taxon>
        <taxon>Polyphaga</taxon>
        <taxon>Cucujiformia</taxon>
        <taxon>Curculionidae</taxon>
        <taxon>Dryophthorinae</taxon>
        <taxon>Rhynchophorus</taxon>
    </lineage>
</organism>
<evidence type="ECO:0000256" key="4">
    <source>
        <dbReference type="ARBA" id="ARBA00022692"/>
    </source>
</evidence>
<keyword evidence="3" id="KW-1003">Cell membrane</keyword>
<name>A0A834MN12_RHYFE</name>
<proteinExistence type="inferred from homology"/>
<accession>A0A834MN12</accession>
<keyword evidence="6 9" id="KW-0472">Membrane</keyword>
<sequence>MRFERTFLSTIIKQYFLTTQCLFFLSDIDNVIDVQTAVPTVQVRFHHRRFKDTTKVMFNNFGCQDFIIKSSHPLLVFRYIENEIKLHSERFNKRKYVFLQGDINKQNIMDIFEMKEIEYVADLVVISRYMDAPVYPNILDKSYIIYDIWTHKYTGDSTNREVLHLNKWFSWNRTFLCQKDIFPDKLRDQEGRIIHVAVFPYEPYVVIERSKLRPYNTRTVKSKTRVKLHTNIKQNGSNYAYTRPVTKYRGDTKKIKRRVFRRRGRTSTTENSGNNSYKYMGSEMMTLLTFSQYLNSTMVPVINELDYWGDVWDNWTGNGLMGNLVEDNADIGGAALYIWENMYTYLDMSKPTVRTGITCIVPAPRLAASWLIPLYAYTPTMWLVVMATILTSMLSLYLFSLIYMPHDDRNKLDKTDVFGKVFTCVSKPFIMQNVTNREMIEGKHGRIFMTLVFISALVLSTTYDSGFATIMTIPRYENPINTVEDFVSSGLYWGATQDAWILSIKDTNEIKYQTIVERFVATSETKLRELSLTGEFGFSLERLPNDNYAIGSYIKPDIIQNYHLMTEDFYWTQCVLMTRRNSILLPKLDDFVLRVFEAGLISYWQNEAASSIMDQTVQKAVKYYFHHHAKTIIKLKMAHVQGAFGILCLGYILALILFILEVIYYNLLRKTLIIHQ</sequence>
<dbReference type="OrthoDB" id="8182981at2759"/>
<dbReference type="AlphaFoldDB" id="A0A834MN12"/>
<keyword evidence="5 9" id="KW-1133">Transmembrane helix</keyword>
<dbReference type="EMBL" id="JAACXV010000021">
    <property type="protein sequence ID" value="KAF7286800.1"/>
    <property type="molecule type" value="Genomic_DNA"/>
</dbReference>
<keyword evidence="4 9" id="KW-0812">Transmembrane</keyword>
<dbReference type="InterPro" id="IPR052192">
    <property type="entry name" value="Insect_Ionotropic_Sensory_Rcpt"/>
</dbReference>
<keyword evidence="8" id="KW-0325">Glycoprotein</keyword>
<evidence type="ECO:0000256" key="7">
    <source>
        <dbReference type="ARBA" id="ARBA00023170"/>
    </source>
</evidence>
<reference evidence="11" key="1">
    <citation type="submission" date="2020-08" db="EMBL/GenBank/DDBJ databases">
        <title>Genome sequencing and assembly of the red palm weevil Rhynchophorus ferrugineus.</title>
        <authorList>
            <person name="Dias G.B."/>
            <person name="Bergman C.M."/>
            <person name="Manee M."/>
        </authorList>
    </citation>
    <scope>NUCLEOTIDE SEQUENCE</scope>
    <source>
        <strain evidence="11">AA-2017</strain>
        <tissue evidence="11">Whole larva</tissue>
    </source>
</reference>
<gene>
    <name evidence="11" type="ORF">GWI33_004205</name>
</gene>
<dbReference type="InterPro" id="IPR001320">
    <property type="entry name" value="Iontro_rcpt_C"/>
</dbReference>
<dbReference type="Gene3D" id="1.10.287.70">
    <property type="match status" value="1"/>
</dbReference>
<dbReference type="GO" id="GO:0050906">
    <property type="term" value="P:detection of stimulus involved in sensory perception"/>
    <property type="evidence" value="ECO:0007669"/>
    <property type="project" value="UniProtKB-ARBA"/>
</dbReference>
<dbReference type="PANTHER" id="PTHR42643:SF40">
    <property type="entry name" value="IONOTROPIC RECEPTOR 41A-RELATED"/>
    <property type="match status" value="1"/>
</dbReference>
<evidence type="ECO:0000256" key="6">
    <source>
        <dbReference type="ARBA" id="ARBA00023136"/>
    </source>
</evidence>
<dbReference type="GO" id="GO:0005886">
    <property type="term" value="C:plasma membrane"/>
    <property type="evidence" value="ECO:0007669"/>
    <property type="project" value="UniProtKB-SubCell"/>
</dbReference>
<comment type="caution">
    <text evidence="11">The sequence shown here is derived from an EMBL/GenBank/DDBJ whole genome shotgun (WGS) entry which is preliminary data.</text>
</comment>
<feature type="transmembrane region" description="Helical" evidence="9">
    <location>
        <begin position="447"/>
        <end position="463"/>
    </location>
</feature>
<protein>
    <recommendedName>
        <fullName evidence="10">Ionotropic glutamate receptor C-terminal domain-containing protein</fullName>
    </recommendedName>
</protein>
<feature type="domain" description="Ionotropic glutamate receptor C-terminal" evidence="10">
    <location>
        <begin position="380"/>
        <end position="650"/>
    </location>
</feature>
<dbReference type="SUPFAM" id="SSF53850">
    <property type="entry name" value="Periplasmic binding protein-like II"/>
    <property type="match status" value="1"/>
</dbReference>
<evidence type="ECO:0000256" key="3">
    <source>
        <dbReference type="ARBA" id="ARBA00022475"/>
    </source>
</evidence>
<feature type="transmembrane region" description="Helical" evidence="9">
    <location>
        <begin position="381"/>
        <end position="404"/>
    </location>
</feature>
<evidence type="ECO:0000313" key="12">
    <source>
        <dbReference type="Proteomes" id="UP000625711"/>
    </source>
</evidence>
<keyword evidence="7" id="KW-0675">Receptor</keyword>
<comment type="subcellular location">
    <subcellularLocation>
        <location evidence="1">Cell membrane</location>
        <topology evidence="1">Multi-pass membrane protein</topology>
    </subcellularLocation>
</comment>
<dbReference type="GO" id="GO:0015276">
    <property type="term" value="F:ligand-gated monoatomic ion channel activity"/>
    <property type="evidence" value="ECO:0007669"/>
    <property type="project" value="InterPro"/>
</dbReference>
<evidence type="ECO:0000259" key="10">
    <source>
        <dbReference type="Pfam" id="PF00060"/>
    </source>
</evidence>
<evidence type="ECO:0000313" key="11">
    <source>
        <dbReference type="EMBL" id="KAF7286800.1"/>
    </source>
</evidence>
<dbReference type="Proteomes" id="UP000625711">
    <property type="component" value="Unassembled WGS sequence"/>
</dbReference>
<comment type="similarity">
    <text evidence="2">Belongs to the glutamate-gated ion channel (TC 1.A.10.1) family.</text>
</comment>
<evidence type="ECO:0000256" key="2">
    <source>
        <dbReference type="ARBA" id="ARBA00008685"/>
    </source>
</evidence>
<evidence type="ECO:0000256" key="8">
    <source>
        <dbReference type="ARBA" id="ARBA00023180"/>
    </source>
</evidence>
<dbReference type="Pfam" id="PF00060">
    <property type="entry name" value="Lig_chan"/>
    <property type="match status" value="1"/>
</dbReference>
<evidence type="ECO:0000256" key="9">
    <source>
        <dbReference type="SAM" id="Phobius"/>
    </source>
</evidence>